<comment type="caution">
    <text evidence="1">The sequence shown here is derived from an EMBL/GenBank/DDBJ whole genome shotgun (WGS) entry which is preliminary data.</text>
</comment>
<proteinExistence type="predicted"/>
<evidence type="ECO:0000313" key="1">
    <source>
        <dbReference type="EMBL" id="KAK8949741.1"/>
    </source>
</evidence>
<sequence>MAVCDFNMCFTQGSTGAGTGTGYDTYLVRWYVKIIKTQIRYNIEDKYYLVDAINILEKGLLKLFPRNRYHLPNFT</sequence>
<evidence type="ECO:0000313" key="2">
    <source>
        <dbReference type="Proteomes" id="UP001412067"/>
    </source>
</evidence>
<gene>
    <name evidence="1" type="ORF">KSP40_PGU021047</name>
</gene>
<name>A0ABR2LSC8_9ASPA</name>
<accession>A0ABR2LSC8</accession>
<dbReference type="EMBL" id="JBBWWR010000015">
    <property type="protein sequence ID" value="KAK8949741.1"/>
    <property type="molecule type" value="Genomic_DNA"/>
</dbReference>
<keyword evidence="2" id="KW-1185">Reference proteome</keyword>
<reference evidence="1 2" key="1">
    <citation type="journal article" date="2022" name="Nat. Plants">
        <title>Genomes of leafy and leafless Platanthera orchids illuminate the evolution of mycoheterotrophy.</title>
        <authorList>
            <person name="Li M.H."/>
            <person name="Liu K.W."/>
            <person name="Li Z."/>
            <person name="Lu H.C."/>
            <person name="Ye Q.L."/>
            <person name="Zhang D."/>
            <person name="Wang J.Y."/>
            <person name="Li Y.F."/>
            <person name="Zhong Z.M."/>
            <person name="Liu X."/>
            <person name="Yu X."/>
            <person name="Liu D.K."/>
            <person name="Tu X.D."/>
            <person name="Liu B."/>
            <person name="Hao Y."/>
            <person name="Liao X.Y."/>
            <person name="Jiang Y.T."/>
            <person name="Sun W.H."/>
            <person name="Chen J."/>
            <person name="Chen Y.Q."/>
            <person name="Ai Y."/>
            <person name="Zhai J.W."/>
            <person name="Wu S.S."/>
            <person name="Zhou Z."/>
            <person name="Hsiao Y.Y."/>
            <person name="Wu W.L."/>
            <person name="Chen Y.Y."/>
            <person name="Lin Y.F."/>
            <person name="Hsu J.L."/>
            <person name="Li C.Y."/>
            <person name="Wang Z.W."/>
            <person name="Zhao X."/>
            <person name="Zhong W.Y."/>
            <person name="Ma X.K."/>
            <person name="Ma L."/>
            <person name="Huang J."/>
            <person name="Chen G.Z."/>
            <person name="Huang M.Z."/>
            <person name="Huang L."/>
            <person name="Peng D.H."/>
            <person name="Luo Y.B."/>
            <person name="Zou S.Q."/>
            <person name="Chen S.P."/>
            <person name="Lan S."/>
            <person name="Tsai W.C."/>
            <person name="Van de Peer Y."/>
            <person name="Liu Z.J."/>
        </authorList>
    </citation>
    <scope>NUCLEOTIDE SEQUENCE [LARGE SCALE GENOMIC DNA]</scope>
    <source>
        <strain evidence="1">Lor288</strain>
    </source>
</reference>
<protein>
    <submittedName>
        <fullName evidence="1">Uncharacterized protein</fullName>
    </submittedName>
</protein>
<organism evidence="1 2">
    <name type="scientific">Platanthera guangdongensis</name>
    <dbReference type="NCBI Taxonomy" id="2320717"/>
    <lineage>
        <taxon>Eukaryota</taxon>
        <taxon>Viridiplantae</taxon>
        <taxon>Streptophyta</taxon>
        <taxon>Embryophyta</taxon>
        <taxon>Tracheophyta</taxon>
        <taxon>Spermatophyta</taxon>
        <taxon>Magnoliopsida</taxon>
        <taxon>Liliopsida</taxon>
        <taxon>Asparagales</taxon>
        <taxon>Orchidaceae</taxon>
        <taxon>Orchidoideae</taxon>
        <taxon>Orchideae</taxon>
        <taxon>Orchidinae</taxon>
        <taxon>Platanthera</taxon>
    </lineage>
</organism>
<dbReference type="Proteomes" id="UP001412067">
    <property type="component" value="Unassembled WGS sequence"/>
</dbReference>